<name>A0A8C4NA46_EQUAS</name>
<evidence type="ECO:0000256" key="4">
    <source>
        <dbReference type="ARBA" id="ARBA00011533"/>
    </source>
</evidence>
<keyword evidence="6" id="KW-0813">Transport</keyword>
<evidence type="ECO:0000256" key="7">
    <source>
        <dbReference type="ARBA" id="ARBA00022660"/>
    </source>
</evidence>
<dbReference type="AlphaFoldDB" id="A0A8C4NA46"/>
<dbReference type="GO" id="GO:0045271">
    <property type="term" value="C:respiratory chain complex I"/>
    <property type="evidence" value="ECO:0007669"/>
    <property type="project" value="InterPro"/>
</dbReference>
<comment type="function">
    <text evidence="1">Accessory subunit of the mitochondrial membrane respiratory chain NADH dehydrogenase (Complex I), that is believed not to be involved in catalysis. Complex I functions in the transfer of electrons from NADH to the respiratory chain. The immediate electron acceptor for the enzyme is believed to be ubiquinone.</text>
</comment>
<reference evidence="18 19" key="1">
    <citation type="journal article" date="2020" name="Nat. Commun.">
        <title>Donkey genomes provide new insights into domestication and selection for coat color.</title>
        <authorList>
            <person name="Wang"/>
            <person name="C."/>
            <person name="Li"/>
            <person name="H."/>
            <person name="Guo"/>
            <person name="Y."/>
            <person name="Huang"/>
            <person name="J."/>
            <person name="Sun"/>
            <person name="Y."/>
            <person name="Min"/>
            <person name="J."/>
            <person name="Wang"/>
            <person name="J."/>
            <person name="Fang"/>
            <person name="X."/>
            <person name="Zhao"/>
            <person name="Z."/>
            <person name="Wang"/>
            <person name="S."/>
            <person name="Zhang"/>
            <person name="Y."/>
            <person name="Liu"/>
            <person name="Q."/>
            <person name="Jiang"/>
            <person name="Q."/>
            <person name="Wang"/>
            <person name="X."/>
            <person name="Guo"/>
            <person name="Y."/>
            <person name="Yang"/>
            <person name="C."/>
            <person name="Wang"/>
            <person name="Y."/>
            <person name="Tian"/>
            <person name="F."/>
            <person name="Zhuang"/>
            <person name="G."/>
            <person name="Fan"/>
            <person name="Y."/>
            <person name="Gao"/>
            <person name="Q."/>
            <person name="Li"/>
            <person name="Y."/>
            <person name="Ju"/>
            <person name="Z."/>
            <person name="Li"/>
            <person name="J."/>
            <person name="Li"/>
            <person name="R."/>
            <person name="Hou"/>
            <person name="M."/>
            <person name="Yang"/>
            <person name="G."/>
            <person name="Liu"/>
            <person name="G."/>
            <person name="Liu"/>
            <person name="W."/>
            <person name="Guo"/>
            <person name="J."/>
            <person name="Pan"/>
            <person name="S."/>
            <person name="Fan"/>
            <person name="G."/>
            <person name="Zhang"/>
            <person name="W."/>
            <person name="Zhang"/>
            <person name="R."/>
            <person name="Yu"/>
            <person name="J."/>
            <person name="Zhang"/>
            <person name="X."/>
            <person name="Yin"/>
            <person name="Q."/>
            <person name="Ji"/>
            <person name="C."/>
            <person name="Jin"/>
            <person name="Y."/>
            <person name="Yue"/>
            <person name="G."/>
            <person name="Liu"/>
            <person name="M."/>
            <person name="Xu"/>
            <person name="J."/>
            <person name="Liu"/>
            <person name="S."/>
            <person name="Jordana"/>
            <person name="J."/>
            <person name="Noce"/>
            <person name="A."/>
            <person name="Amills"/>
            <person name="M."/>
            <person name="Wu"/>
            <person name="D.D."/>
            <person name="Li"/>
            <person name="S."/>
            <person name="Zhou"/>
            <person name="X. and Zhong"/>
            <person name="J."/>
        </authorList>
    </citation>
    <scope>NUCLEOTIDE SEQUENCE [LARGE SCALE GENOMIC DNA]</scope>
</reference>
<evidence type="ECO:0000256" key="16">
    <source>
        <dbReference type="ARBA" id="ARBA00032035"/>
    </source>
</evidence>
<dbReference type="PANTHER" id="PTHR15221:SF0">
    <property type="entry name" value="NADH DEHYDROGENASE [UBIQUINONE] 1 ALPHA SUBCOMPLEX SUBUNIT 3"/>
    <property type="match status" value="1"/>
</dbReference>
<evidence type="ECO:0000256" key="6">
    <source>
        <dbReference type="ARBA" id="ARBA00022448"/>
    </source>
</evidence>
<comment type="subcellular location">
    <subcellularLocation>
        <location evidence="2">Mitochondrion inner membrane</location>
        <topology evidence="2">Single-pass membrane protein</topology>
    </subcellularLocation>
</comment>
<sequence length="77" mass="8211">MAARPVTFPKNAWAKELVLVVSFAIWGLAVSLPTSAPAPSTPAWSTRPHPTTTERPSEMMGTCLMCLASQSTPRAQA</sequence>
<evidence type="ECO:0000256" key="14">
    <source>
        <dbReference type="ARBA" id="ARBA00023136"/>
    </source>
</evidence>
<dbReference type="InterPro" id="IPR026626">
    <property type="entry name" value="NDUFA3"/>
</dbReference>
<reference evidence="18" key="2">
    <citation type="submission" date="2025-08" db="UniProtKB">
        <authorList>
            <consortium name="Ensembl"/>
        </authorList>
    </citation>
    <scope>IDENTIFICATION</scope>
</reference>
<evidence type="ECO:0000256" key="11">
    <source>
        <dbReference type="ARBA" id="ARBA00022989"/>
    </source>
</evidence>
<dbReference type="Proteomes" id="UP000694387">
    <property type="component" value="Chromosome 15"/>
</dbReference>
<feature type="region of interest" description="Disordered" evidence="17">
    <location>
        <begin position="35"/>
        <end position="60"/>
    </location>
</feature>
<keyword evidence="13" id="KW-0496">Mitochondrion</keyword>
<evidence type="ECO:0000256" key="3">
    <source>
        <dbReference type="ARBA" id="ARBA00008253"/>
    </source>
</evidence>
<accession>A0A8C4NA46</accession>
<evidence type="ECO:0000256" key="9">
    <source>
        <dbReference type="ARBA" id="ARBA00022792"/>
    </source>
</evidence>
<keyword evidence="10" id="KW-0249">Electron transport</keyword>
<comment type="similarity">
    <text evidence="3">Belongs to the complex I NDUFA3 subunit family.</text>
</comment>
<evidence type="ECO:0000256" key="8">
    <source>
        <dbReference type="ARBA" id="ARBA00022692"/>
    </source>
</evidence>
<evidence type="ECO:0000313" key="19">
    <source>
        <dbReference type="Proteomes" id="UP000694387"/>
    </source>
</evidence>
<keyword evidence="14" id="KW-0472">Membrane</keyword>
<dbReference type="PANTHER" id="PTHR15221">
    <property type="entry name" value="NADH DEHYDROGENASE [UBIQUINONE] 1 ALPHA SUBCOMPLEX SUBUNIT 3"/>
    <property type="match status" value="1"/>
</dbReference>
<keyword evidence="7" id="KW-0679">Respiratory chain</keyword>
<evidence type="ECO:0000256" key="12">
    <source>
        <dbReference type="ARBA" id="ARBA00022990"/>
    </source>
</evidence>
<evidence type="ECO:0000256" key="1">
    <source>
        <dbReference type="ARBA" id="ARBA00003195"/>
    </source>
</evidence>
<evidence type="ECO:0000256" key="15">
    <source>
        <dbReference type="ARBA" id="ARBA00031425"/>
    </source>
</evidence>
<comment type="subunit">
    <text evidence="4">Complex I is composed of 45 different subunits.</text>
</comment>
<proteinExistence type="inferred from homology"/>
<dbReference type="Ensembl" id="ENSEAST00005037129.2">
    <property type="protein sequence ID" value="ENSEASP00005034059.1"/>
    <property type="gene ID" value="ENSEASG00005023285.2"/>
</dbReference>
<evidence type="ECO:0000256" key="2">
    <source>
        <dbReference type="ARBA" id="ARBA00004434"/>
    </source>
</evidence>
<evidence type="ECO:0000256" key="17">
    <source>
        <dbReference type="SAM" id="MobiDB-lite"/>
    </source>
</evidence>
<protein>
    <recommendedName>
        <fullName evidence="5">NADH dehydrogenase [ubiquinone] 1 alpha subcomplex subunit 3</fullName>
    </recommendedName>
    <alternativeName>
        <fullName evidence="15">Complex I-B9</fullName>
    </alternativeName>
    <alternativeName>
        <fullName evidence="16">NADH-ubiquinone oxidoreductase B9 subunit</fullName>
    </alternativeName>
</protein>
<feature type="compositionally biased region" description="Low complexity" evidence="17">
    <location>
        <begin position="35"/>
        <end position="48"/>
    </location>
</feature>
<keyword evidence="8" id="KW-0812">Transmembrane</keyword>
<keyword evidence="9" id="KW-0999">Mitochondrion inner membrane</keyword>
<evidence type="ECO:0000313" key="18">
    <source>
        <dbReference type="Ensembl" id="ENSEASP00005034059.1"/>
    </source>
</evidence>
<dbReference type="Pfam" id="PF14987">
    <property type="entry name" value="NADHdh_A3"/>
    <property type="match status" value="1"/>
</dbReference>
<keyword evidence="11" id="KW-1133">Transmembrane helix</keyword>
<evidence type="ECO:0000256" key="10">
    <source>
        <dbReference type="ARBA" id="ARBA00022982"/>
    </source>
</evidence>
<reference evidence="18" key="3">
    <citation type="submission" date="2025-09" db="UniProtKB">
        <authorList>
            <consortium name="Ensembl"/>
        </authorList>
    </citation>
    <scope>IDENTIFICATION</scope>
</reference>
<keyword evidence="12" id="KW-0007">Acetylation</keyword>
<evidence type="ECO:0000256" key="5">
    <source>
        <dbReference type="ARBA" id="ARBA00016391"/>
    </source>
</evidence>
<dbReference type="GO" id="GO:0005743">
    <property type="term" value="C:mitochondrial inner membrane"/>
    <property type="evidence" value="ECO:0007669"/>
    <property type="project" value="UniProtKB-SubCell"/>
</dbReference>
<organism evidence="18 19">
    <name type="scientific">Equus asinus</name>
    <name type="common">Donkey</name>
    <name type="synonym">Equus africanus asinus</name>
    <dbReference type="NCBI Taxonomy" id="9793"/>
    <lineage>
        <taxon>Eukaryota</taxon>
        <taxon>Metazoa</taxon>
        <taxon>Chordata</taxon>
        <taxon>Craniata</taxon>
        <taxon>Vertebrata</taxon>
        <taxon>Euteleostomi</taxon>
        <taxon>Mammalia</taxon>
        <taxon>Eutheria</taxon>
        <taxon>Laurasiatheria</taxon>
        <taxon>Perissodactyla</taxon>
        <taxon>Equidae</taxon>
        <taxon>Equus</taxon>
    </lineage>
</organism>
<evidence type="ECO:0000256" key="13">
    <source>
        <dbReference type="ARBA" id="ARBA00023128"/>
    </source>
</evidence>
<keyword evidence="19" id="KW-1185">Reference proteome</keyword>